<comment type="catalytic activity">
    <reaction evidence="6">
        <text>(sulfur carrier)-H + L-cysteine = (sulfur carrier)-SH + L-alanine</text>
        <dbReference type="Rhea" id="RHEA:43892"/>
        <dbReference type="Rhea" id="RHEA-COMP:14737"/>
        <dbReference type="Rhea" id="RHEA-COMP:14739"/>
        <dbReference type="ChEBI" id="CHEBI:29917"/>
        <dbReference type="ChEBI" id="CHEBI:35235"/>
        <dbReference type="ChEBI" id="CHEBI:57972"/>
        <dbReference type="ChEBI" id="CHEBI:64428"/>
        <dbReference type="EC" id="2.8.1.7"/>
    </reaction>
</comment>
<dbReference type="PANTHER" id="PTHR43586:SF8">
    <property type="entry name" value="CYSTEINE DESULFURASE 1, CHLOROPLASTIC"/>
    <property type="match status" value="1"/>
</dbReference>
<evidence type="ECO:0000256" key="2">
    <source>
        <dbReference type="ARBA" id="ARBA00010447"/>
    </source>
</evidence>
<dbReference type="InterPro" id="IPR015424">
    <property type="entry name" value="PyrdxlP-dep_Trfase"/>
</dbReference>
<dbReference type="Gene3D" id="3.90.1150.10">
    <property type="entry name" value="Aspartate Aminotransferase, domain 1"/>
    <property type="match status" value="1"/>
</dbReference>
<accession>A0AAJ1BAP8</accession>
<comment type="similarity">
    <text evidence="2">Belongs to the class-V pyridoxal-phosphate-dependent aminotransferase family. Csd subfamily.</text>
</comment>
<dbReference type="NCBIfam" id="TIGR01979">
    <property type="entry name" value="sufS"/>
    <property type="match status" value="1"/>
</dbReference>
<gene>
    <name evidence="8" type="ORF">L0M99_02840</name>
</gene>
<dbReference type="InterPro" id="IPR015422">
    <property type="entry name" value="PyrdxlP-dep_Trfase_small"/>
</dbReference>
<dbReference type="PANTHER" id="PTHR43586">
    <property type="entry name" value="CYSTEINE DESULFURASE"/>
    <property type="match status" value="1"/>
</dbReference>
<dbReference type="Gene3D" id="3.40.640.10">
    <property type="entry name" value="Type I PLP-dependent aspartate aminotransferase-like (Major domain)"/>
    <property type="match status" value="1"/>
</dbReference>
<dbReference type="CDD" id="cd06453">
    <property type="entry name" value="SufS_like"/>
    <property type="match status" value="1"/>
</dbReference>
<keyword evidence="4 8" id="KW-0808">Transferase</keyword>
<dbReference type="Pfam" id="PF00266">
    <property type="entry name" value="Aminotran_5"/>
    <property type="match status" value="1"/>
</dbReference>
<dbReference type="RefSeq" id="WP_238127670.1">
    <property type="nucleotide sequence ID" value="NZ_JAHAIE010000004.1"/>
</dbReference>
<evidence type="ECO:0000313" key="9">
    <source>
        <dbReference type="Proteomes" id="UP001200537"/>
    </source>
</evidence>
<dbReference type="GO" id="GO:0031071">
    <property type="term" value="F:cysteine desulfurase activity"/>
    <property type="evidence" value="ECO:0007669"/>
    <property type="project" value="UniProtKB-EC"/>
</dbReference>
<dbReference type="GO" id="GO:0006534">
    <property type="term" value="P:cysteine metabolic process"/>
    <property type="evidence" value="ECO:0007669"/>
    <property type="project" value="InterPro"/>
</dbReference>
<sequence length="422" mass="45330">MDSPFSDTELARLRADFPILSRIGRGGKPLVYLDAAATSQKPRSVIEAENAFYENSNGAVHRGTHLLADESSQYFEDARAKLAGFVGACPEEIVWTKNATEALNLVAYGLSNPGVDGGAPLIGKSDRVVTTRAEHHANLVPWQLLSQRTGCEFAYLDLDREGRIDLDTLDAITPNTKVVAVTHASNVSGAITDIAPIIQAAHAVGAWVVLDTCQSSAHMPLNVEALGADFACFSGHKMAGPTGIGALYGRRELLEQLPAFLAGGSMIADVTMDKTSFQPVPERFEAGSQAVAQIHAWAVALDYLQEVGMERIRSHELALTQYLLEGLATVKGLRLLGPADYRERVGLAAFDFAGIHPHDVGQVLDAEDVAIRVGHHCALPLHAHYGLRASCRASLSLTSSYGDIDRLIAGLEVVRSFFLRGN</sequence>
<reference evidence="8" key="1">
    <citation type="submission" date="2022-01" db="EMBL/GenBank/DDBJ databases">
        <title>Collection of gut derived symbiotic bacterial strains cultured from healthy donors.</title>
        <authorList>
            <person name="Lin H."/>
            <person name="Kohout C."/>
            <person name="Waligurski E."/>
            <person name="Pamer E.G."/>
        </authorList>
    </citation>
    <scope>NUCLEOTIDE SEQUENCE</scope>
    <source>
        <strain evidence="8">DFI.7.46</strain>
    </source>
</reference>
<evidence type="ECO:0000259" key="7">
    <source>
        <dbReference type="Pfam" id="PF00266"/>
    </source>
</evidence>
<dbReference type="SUPFAM" id="SSF53383">
    <property type="entry name" value="PLP-dependent transferases"/>
    <property type="match status" value="1"/>
</dbReference>
<evidence type="ECO:0000256" key="6">
    <source>
        <dbReference type="ARBA" id="ARBA00050776"/>
    </source>
</evidence>
<evidence type="ECO:0000256" key="4">
    <source>
        <dbReference type="ARBA" id="ARBA00022679"/>
    </source>
</evidence>
<evidence type="ECO:0000256" key="1">
    <source>
        <dbReference type="ARBA" id="ARBA00001933"/>
    </source>
</evidence>
<comment type="cofactor">
    <cofactor evidence="1">
        <name>pyridoxal 5'-phosphate</name>
        <dbReference type="ChEBI" id="CHEBI:597326"/>
    </cofactor>
</comment>
<dbReference type="AlphaFoldDB" id="A0AAJ1BAP8"/>
<comment type="caution">
    <text evidence="8">The sequence shown here is derived from an EMBL/GenBank/DDBJ whole genome shotgun (WGS) entry which is preliminary data.</text>
</comment>
<dbReference type="EMBL" id="JAKNHJ010000004">
    <property type="protein sequence ID" value="MCG4617433.1"/>
    <property type="molecule type" value="Genomic_DNA"/>
</dbReference>
<evidence type="ECO:0000256" key="3">
    <source>
        <dbReference type="ARBA" id="ARBA00012239"/>
    </source>
</evidence>
<dbReference type="GO" id="GO:0030170">
    <property type="term" value="F:pyridoxal phosphate binding"/>
    <property type="evidence" value="ECO:0007669"/>
    <property type="project" value="InterPro"/>
</dbReference>
<dbReference type="InterPro" id="IPR010970">
    <property type="entry name" value="Cys_dSase_SufS"/>
</dbReference>
<organism evidence="8 9">
    <name type="scientific">Varibaculum cambriense</name>
    <dbReference type="NCBI Taxonomy" id="184870"/>
    <lineage>
        <taxon>Bacteria</taxon>
        <taxon>Bacillati</taxon>
        <taxon>Actinomycetota</taxon>
        <taxon>Actinomycetes</taxon>
        <taxon>Actinomycetales</taxon>
        <taxon>Actinomycetaceae</taxon>
        <taxon>Varibaculum</taxon>
    </lineage>
</organism>
<dbReference type="Proteomes" id="UP001200537">
    <property type="component" value="Unassembled WGS sequence"/>
</dbReference>
<name>A0AAJ1BAP8_9ACTO</name>
<dbReference type="InterPro" id="IPR015421">
    <property type="entry name" value="PyrdxlP-dep_Trfase_major"/>
</dbReference>
<evidence type="ECO:0000313" key="8">
    <source>
        <dbReference type="EMBL" id="MCG4617433.1"/>
    </source>
</evidence>
<dbReference type="InterPro" id="IPR000192">
    <property type="entry name" value="Aminotrans_V_dom"/>
</dbReference>
<keyword evidence="5" id="KW-0663">Pyridoxal phosphate</keyword>
<feature type="domain" description="Aminotransferase class V" evidence="7">
    <location>
        <begin position="31"/>
        <end position="407"/>
    </location>
</feature>
<proteinExistence type="inferred from homology"/>
<evidence type="ECO:0000256" key="5">
    <source>
        <dbReference type="ARBA" id="ARBA00022898"/>
    </source>
</evidence>
<dbReference type="EC" id="2.8.1.7" evidence="3"/>
<protein>
    <recommendedName>
        <fullName evidence="3">cysteine desulfurase</fullName>
        <ecNumber evidence="3">2.8.1.7</ecNumber>
    </recommendedName>
</protein>